<organism evidence="1 2">
    <name type="scientific">Brassica carinata</name>
    <name type="common">Ethiopian mustard</name>
    <name type="synonym">Abyssinian cabbage</name>
    <dbReference type="NCBI Taxonomy" id="52824"/>
    <lineage>
        <taxon>Eukaryota</taxon>
        <taxon>Viridiplantae</taxon>
        <taxon>Streptophyta</taxon>
        <taxon>Embryophyta</taxon>
        <taxon>Tracheophyta</taxon>
        <taxon>Spermatophyta</taxon>
        <taxon>Magnoliopsida</taxon>
        <taxon>eudicotyledons</taxon>
        <taxon>Gunneridae</taxon>
        <taxon>Pentapetalae</taxon>
        <taxon>rosids</taxon>
        <taxon>malvids</taxon>
        <taxon>Brassicales</taxon>
        <taxon>Brassicaceae</taxon>
        <taxon>Brassiceae</taxon>
        <taxon>Brassica</taxon>
    </lineage>
</organism>
<gene>
    <name evidence="1" type="ORF">Bca52824_069197</name>
</gene>
<accession>A0A8X7Q328</accession>
<proteinExistence type="predicted"/>
<protein>
    <submittedName>
        <fullName evidence="1">Uncharacterized protein</fullName>
    </submittedName>
</protein>
<keyword evidence="2" id="KW-1185">Reference proteome</keyword>
<comment type="caution">
    <text evidence="1">The sequence shown here is derived from an EMBL/GenBank/DDBJ whole genome shotgun (WGS) entry which is preliminary data.</text>
</comment>
<evidence type="ECO:0000313" key="1">
    <source>
        <dbReference type="EMBL" id="KAG2262118.1"/>
    </source>
</evidence>
<name>A0A8X7Q328_BRACI</name>
<dbReference type="AlphaFoldDB" id="A0A8X7Q328"/>
<reference evidence="1 2" key="1">
    <citation type="submission" date="2020-02" db="EMBL/GenBank/DDBJ databases">
        <authorList>
            <person name="Ma Q."/>
            <person name="Huang Y."/>
            <person name="Song X."/>
            <person name="Pei D."/>
        </authorList>
    </citation>
    <scope>NUCLEOTIDE SEQUENCE [LARGE SCALE GENOMIC DNA]</scope>
    <source>
        <strain evidence="1">Sxm20200214</strain>
        <tissue evidence="1">Leaf</tissue>
    </source>
</reference>
<dbReference type="EMBL" id="JAAMPC010000014">
    <property type="protein sequence ID" value="KAG2262118.1"/>
    <property type="molecule type" value="Genomic_DNA"/>
</dbReference>
<evidence type="ECO:0000313" key="2">
    <source>
        <dbReference type="Proteomes" id="UP000886595"/>
    </source>
</evidence>
<dbReference type="Proteomes" id="UP000886595">
    <property type="component" value="Unassembled WGS sequence"/>
</dbReference>
<sequence>MKRKGWIFVDSRRENPNFLMIMLWSCGEEREPIPADDCEALIDDPNDELVEEVEENDVGGIQVEEQASEVLSTHFGDITTWITRWLMLCFL</sequence>